<dbReference type="PIRSF" id="PIRSF006487">
    <property type="entry name" value="GcvT"/>
    <property type="match status" value="1"/>
</dbReference>
<name>A0A0F9UBW5_9ZZZZ</name>
<feature type="domain" description="GCVT N-terminal" evidence="1">
    <location>
        <begin position="10"/>
        <end position="237"/>
    </location>
</feature>
<gene>
    <name evidence="2" type="ORF">LCGC14_0226130</name>
</gene>
<dbReference type="Gene3D" id="3.30.70.1400">
    <property type="entry name" value="Aminomethyltransferase beta-barrel domains"/>
    <property type="match status" value="1"/>
</dbReference>
<evidence type="ECO:0000313" key="2">
    <source>
        <dbReference type="EMBL" id="KKN90670.1"/>
    </source>
</evidence>
<protein>
    <recommendedName>
        <fullName evidence="1">GCVT N-terminal domain-containing protein</fullName>
    </recommendedName>
</protein>
<proteinExistence type="predicted"/>
<evidence type="ECO:0000259" key="1">
    <source>
        <dbReference type="Pfam" id="PF01571"/>
    </source>
</evidence>
<dbReference type="Pfam" id="PF01571">
    <property type="entry name" value="GCV_T"/>
    <property type="match status" value="1"/>
</dbReference>
<dbReference type="EMBL" id="LAZR01000108">
    <property type="protein sequence ID" value="KKN90670.1"/>
    <property type="molecule type" value="Genomic_DNA"/>
</dbReference>
<comment type="caution">
    <text evidence="2">The sequence shown here is derived from an EMBL/GenBank/DDBJ whole genome shotgun (WGS) entry which is preliminary data.</text>
</comment>
<accession>A0A0F9UBW5</accession>
<reference evidence="2" key="1">
    <citation type="journal article" date="2015" name="Nature">
        <title>Complex archaea that bridge the gap between prokaryotes and eukaryotes.</title>
        <authorList>
            <person name="Spang A."/>
            <person name="Saw J.H."/>
            <person name="Jorgensen S.L."/>
            <person name="Zaremba-Niedzwiedzka K."/>
            <person name="Martijn J."/>
            <person name="Lind A.E."/>
            <person name="van Eijk R."/>
            <person name="Schleper C."/>
            <person name="Guy L."/>
            <person name="Ettema T.J."/>
        </authorList>
    </citation>
    <scope>NUCLEOTIDE SEQUENCE</scope>
</reference>
<dbReference type="AlphaFoldDB" id="A0A0F9UBW5"/>
<dbReference type="Gene3D" id="3.30.1360.120">
    <property type="entry name" value="Probable tRNA modification gtpase trme, domain 1"/>
    <property type="match status" value="1"/>
</dbReference>
<dbReference type="SUPFAM" id="SSF103025">
    <property type="entry name" value="Folate-binding domain"/>
    <property type="match status" value="1"/>
</dbReference>
<sequence length="240" mass="25899">MSDDAHKLALHDGHVQAGATMAIRDGWWLPETYGDVDAEVAAVRARVGVFDRSHLGRIRIQGDGALDLLEQVCTADVARQEDDTALLTDIRDEAGGVIDTGFLLRLEPFWVFTSNAAAREAVVVRFSSPADSLGAKVDDQTFKTSMLTVAGPGAPELLDAFLPEKVSALPRRAARMGMMMIARYIAMRTGSTGLWSLEVMVPNMLIGEAWRHIMQKASDDGLPLIGTAAQDILQAEAPLA</sequence>
<dbReference type="PANTHER" id="PTHR43757:SF2">
    <property type="entry name" value="AMINOMETHYLTRANSFERASE, MITOCHONDRIAL"/>
    <property type="match status" value="1"/>
</dbReference>
<organism evidence="2">
    <name type="scientific">marine sediment metagenome</name>
    <dbReference type="NCBI Taxonomy" id="412755"/>
    <lineage>
        <taxon>unclassified sequences</taxon>
        <taxon>metagenomes</taxon>
        <taxon>ecological metagenomes</taxon>
    </lineage>
</organism>
<dbReference type="InterPro" id="IPR006222">
    <property type="entry name" value="GCVT_N"/>
</dbReference>
<dbReference type="InterPro" id="IPR027266">
    <property type="entry name" value="TrmE/GcvT-like"/>
</dbReference>
<dbReference type="PANTHER" id="PTHR43757">
    <property type="entry name" value="AMINOMETHYLTRANSFERASE"/>
    <property type="match status" value="1"/>
</dbReference>
<dbReference type="InterPro" id="IPR028896">
    <property type="entry name" value="GcvT/YgfZ/DmdA"/>
</dbReference>